<dbReference type="SUPFAM" id="SSF48452">
    <property type="entry name" value="TPR-like"/>
    <property type="match status" value="1"/>
</dbReference>
<evidence type="ECO:0000259" key="21">
    <source>
        <dbReference type="PROSITE" id="PS50109"/>
    </source>
</evidence>
<protein>
    <recommendedName>
        <fullName evidence="5">Oxygen sensor histidine kinase NreB</fullName>
        <ecNumber evidence="4">2.7.13.3</ecNumber>
    </recommendedName>
    <alternativeName>
        <fullName evidence="18">Nitrogen regulation protein B</fullName>
    </alternativeName>
</protein>
<gene>
    <name evidence="22" type="ORF">N5A56_003190</name>
</gene>
<keyword evidence="13" id="KW-0067">ATP-binding</keyword>
<feature type="repeat" description="TPR" evidence="19">
    <location>
        <begin position="221"/>
        <end position="254"/>
    </location>
</feature>
<dbReference type="Gene3D" id="1.25.40.10">
    <property type="entry name" value="Tetratricopeptide repeat domain"/>
    <property type="match status" value="1"/>
</dbReference>
<evidence type="ECO:0000256" key="19">
    <source>
        <dbReference type="PROSITE-ProRule" id="PRU00339"/>
    </source>
</evidence>
<dbReference type="PRINTS" id="PR00344">
    <property type="entry name" value="BCTRLSENSOR"/>
</dbReference>
<evidence type="ECO:0000256" key="10">
    <source>
        <dbReference type="ARBA" id="ARBA00022723"/>
    </source>
</evidence>
<keyword evidence="20" id="KW-0812">Transmembrane</keyword>
<keyword evidence="10" id="KW-0479">Metal-binding</keyword>
<reference evidence="22" key="1">
    <citation type="submission" date="2023-02" db="EMBL/GenBank/DDBJ databases">
        <title>Polaribacter ponticola sp. nov., isolated from seawater.</title>
        <authorList>
            <person name="Baek J.H."/>
            <person name="Kim J.M."/>
            <person name="Choi D.G."/>
            <person name="Jeon C.O."/>
        </authorList>
    </citation>
    <scope>NUCLEOTIDE SEQUENCE</scope>
    <source>
        <strain evidence="22">MSW5</strain>
    </source>
</reference>
<evidence type="ECO:0000256" key="7">
    <source>
        <dbReference type="ARBA" id="ARBA00022490"/>
    </source>
</evidence>
<keyword evidence="8" id="KW-0597">Phosphoprotein</keyword>
<dbReference type="SMART" id="SM00387">
    <property type="entry name" value="HATPase_c"/>
    <property type="match status" value="1"/>
</dbReference>
<evidence type="ECO:0000256" key="3">
    <source>
        <dbReference type="ARBA" id="ARBA00004496"/>
    </source>
</evidence>
<evidence type="ECO:0000256" key="14">
    <source>
        <dbReference type="ARBA" id="ARBA00023004"/>
    </source>
</evidence>
<accession>A0ABT5S5V3</accession>
<dbReference type="InterPro" id="IPR050482">
    <property type="entry name" value="Sensor_HK_TwoCompSys"/>
</dbReference>
<evidence type="ECO:0000256" key="2">
    <source>
        <dbReference type="ARBA" id="ARBA00001966"/>
    </source>
</evidence>
<name>A0ABT5S5V3_9FLAO</name>
<sequence>MKKIILIIICFNLYQINAVNVNKKETLNDKVSFLLQHNDSLYVKKFLVIDKLYKQQNYVKALEKAFIFYDFCKDNNVSFWSFKTSFLIASIYNRTNKNKKSLEFYKKSLELIKISVLEDDRVKFSDSNYAKTLLRIGSSYQKLSIAENENNRLYYTDSAKHYYEKVENLPELSIEVEGMKAVVFSNLSGIYEKDSIFDKAESYVKKAIVIHKKLNKNIGLAKAINNLGNIFLSQKEYKKAKNLYLEALDLIKNNDDPSANRTKASLYYNLAWAMRNLKDYKSYDYQEKSYNIQDTIREKEFRSIIAELSHEYDFDTEKKLLEEKQKVRILQEKDKNRSIIVIGIFLLISMIIVIGYYILRQKSLQLKLTQTELKQNQNLDKLKSESQARVLDATLNGKESERKEIAEVLHDSVSAMLSSANLHLQATRKQFDNGVPVEIDKTQKIINEASKKIRDLSHTLVSSVLLKFGLNFATKDIAEKYSNSDLVIEAEIENLRRYHQNFEIKVHNIIQELTNNILKHSKAKKAVIKIKELDGKIVIQITDDGIGFDESKIDNKDGLGINQIEARIQMMKGQFKITSYKGKGTHIKVEIPIKEKEEIILSELVQ</sequence>
<dbReference type="EMBL" id="JAOSLC020000002">
    <property type="protein sequence ID" value="MDD7913483.1"/>
    <property type="molecule type" value="Genomic_DNA"/>
</dbReference>
<comment type="cofactor">
    <cofactor evidence="2">
        <name>[4Fe-4S] cluster</name>
        <dbReference type="ChEBI" id="CHEBI:49883"/>
    </cofactor>
</comment>
<evidence type="ECO:0000313" key="23">
    <source>
        <dbReference type="Proteomes" id="UP001151478"/>
    </source>
</evidence>
<evidence type="ECO:0000313" key="22">
    <source>
        <dbReference type="EMBL" id="MDD7913483.1"/>
    </source>
</evidence>
<dbReference type="Gene3D" id="3.30.565.10">
    <property type="entry name" value="Histidine kinase-like ATPase, C-terminal domain"/>
    <property type="match status" value="1"/>
</dbReference>
<evidence type="ECO:0000256" key="8">
    <source>
        <dbReference type="ARBA" id="ARBA00022553"/>
    </source>
</evidence>
<keyword evidence="19" id="KW-0802">TPR repeat</keyword>
<keyword evidence="6" id="KW-0004">4Fe-4S</keyword>
<evidence type="ECO:0000256" key="13">
    <source>
        <dbReference type="ARBA" id="ARBA00022840"/>
    </source>
</evidence>
<dbReference type="SUPFAM" id="SSF55874">
    <property type="entry name" value="ATPase domain of HSP90 chaperone/DNA topoisomerase II/histidine kinase"/>
    <property type="match status" value="1"/>
</dbReference>
<comment type="function">
    <text evidence="17">Member of the two-component regulatory system NreB/NreC involved in the control of dissimilatory nitrate/nitrite reduction in response to oxygen. NreB functions as a direct oxygen sensor histidine kinase which is autophosphorylated, in the absence of oxygen, probably at the conserved histidine residue, and transfers its phosphate group probably to a conserved aspartate residue of NreC. NreB/NreC activates the expression of the nitrate (narGHJI) and nitrite (nir) reductase operons, as well as the putative nitrate transporter gene narT.</text>
</comment>
<dbReference type="InterPro" id="IPR011990">
    <property type="entry name" value="TPR-like_helical_dom_sf"/>
</dbReference>
<keyword evidence="11" id="KW-0547">Nucleotide-binding</keyword>
<keyword evidence="20" id="KW-1133">Transmembrane helix</keyword>
<comment type="subcellular location">
    <subcellularLocation>
        <location evidence="3">Cytoplasm</location>
    </subcellularLocation>
</comment>
<dbReference type="GO" id="GO:0016301">
    <property type="term" value="F:kinase activity"/>
    <property type="evidence" value="ECO:0007669"/>
    <property type="project" value="UniProtKB-KW"/>
</dbReference>
<evidence type="ECO:0000256" key="12">
    <source>
        <dbReference type="ARBA" id="ARBA00022777"/>
    </source>
</evidence>
<evidence type="ECO:0000256" key="18">
    <source>
        <dbReference type="ARBA" id="ARBA00030800"/>
    </source>
</evidence>
<comment type="caution">
    <text evidence="22">The sequence shown here is derived from an EMBL/GenBank/DDBJ whole genome shotgun (WGS) entry which is preliminary data.</text>
</comment>
<feature type="domain" description="Histidine kinase" evidence="21">
    <location>
        <begin position="404"/>
        <end position="595"/>
    </location>
</feature>
<dbReference type="Pfam" id="PF07730">
    <property type="entry name" value="HisKA_3"/>
    <property type="match status" value="1"/>
</dbReference>
<evidence type="ECO:0000256" key="15">
    <source>
        <dbReference type="ARBA" id="ARBA00023012"/>
    </source>
</evidence>
<evidence type="ECO:0000256" key="11">
    <source>
        <dbReference type="ARBA" id="ARBA00022741"/>
    </source>
</evidence>
<proteinExistence type="predicted"/>
<dbReference type="InterPro" id="IPR011712">
    <property type="entry name" value="Sig_transdc_His_kin_sub3_dim/P"/>
</dbReference>
<keyword evidence="12 22" id="KW-0418">Kinase</keyword>
<keyword evidence="7" id="KW-0963">Cytoplasm</keyword>
<evidence type="ECO:0000256" key="4">
    <source>
        <dbReference type="ARBA" id="ARBA00012438"/>
    </source>
</evidence>
<dbReference type="PANTHER" id="PTHR24421">
    <property type="entry name" value="NITRATE/NITRITE SENSOR PROTEIN NARX-RELATED"/>
    <property type="match status" value="1"/>
</dbReference>
<dbReference type="InterPro" id="IPR036890">
    <property type="entry name" value="HATPase_C_sf"/>
</dbReference>
<keyword evidence="9" id="KW-0808">Transferase</keyword>
<keyword evidence="20" id="KW-0472">Membrane</keyword>
<keyword evidence="23" id="KW-1185">Reference proteome</keyword>
<dbReference type="Pfam" id="PF13181">
    <property type="entry name" value="TPR_8"/>
    <property type="match status" value="1"/>
</dbReference>
<evidence type="ECO:0000256" key="20">
    <source>
        <dbReference type="SAM" id="Phobius"/>
    </source>
</evidence>
<feature type="transmembrane region" description="Helical" evidence="20">
    <location>
        <begin position="339"/>
        <end position="359"/>
    </location>
</feature>
<dbReference type="InterPro" id="IPR004358">
    <property type="entry name" value="Sig_transdc_His_kin-like_C"/>
</dbReference>
<keyword evidence="15" id="KW-0902">Two-component regulatory system</keyword>
<organism evidence="22 23">
    <name type="scientific">Polaribacter ponticola</name>
    <dbReference type="NCBI Taxonomy" id="2978475"/>
    <lineage>
        <taxon>Bacteria</taxon>
        <taxon>Pseudomonadati</taxon>
        <taxon>Bacteroidota</taxon>
        <taxon>Flavobacteriia</taxon>
        <taxon>Flavobacteriales</taxon>
        <taxon>Flavobacteriaceae</taxon>
    </lineage>
</organism>
<dbReference type="PANTHER" id="PTHR24421:SF10">
    <property type="entry name" value="NITRATE_NITRITE SENSOR PROTEIN NARQ"/>
    <property type="match status" value="1"/>
</dbReference>
<comment type="catalytic activity">
    <reaction evidence="1">
        <text>ATP + protein L-histidine = ADP + protein N-phospho-L-histidine.</text>
        <dbReference type="EC" id="2.7.13.3"/>
    </reaction>
</comment>
<dbReference type="Pfam" id="PF13424">
    <property type="entry name" value="TPR_12"/>
    <property type="match status" value="1"/>
</dbReference>
<dbReference type="InterPro" id="IPR019734">
    <property type="entry name" value="TPR_rpt"/>
</dbReference>
<dbReference type="PROSITE" id="PS50109">
    <property type="entry name" value="HIS_KIN"/>
    <property type="match status" value="1"/>
</dbReference>
<keyword evidence="14" id="KW-0408">Iron</keyword>
<dbReference type="Gene3D" id="1.20.5.1930">
    <property type="match status" value="1"/>
</dbReference>
<dbReference type="InterPro" id="IPR005467">
    <property type="entry name" value="His_kinase_dom"/>
</dbReference>
<evidence type="ECO:0000256" key="16">
    <source>
        <dbReference type="ARBA" id="ARBA00023014"/>
    </source>
</evidence>
<dbReference type="EC" id="2.7.13.3" evidence="4"/>
<evidence type="ECO:0000256" key="17">
    <source>
        <dbReference type="ARBA" id="ARBA00024827"/>
    </source>
</evidence>
<dbReference type="CDD" id="cd16917">
    <property type="entry name" value="HATPase_UhpB-NarQ-NarX-like"/>
    <property type="match status" value="1"/>
</dbReference>
<dbReference type="Proteomes" id="UP001151478">
    <property type="component" value="Unassembled WGS sequence"/>
</dbReference>
<evidence type="ECO:0000256" key="5">
    <source>
        <dbReference type="ARBA" id="ARBA00017322"/>
    </source>
</evidence>
<evidence type="ECO:0000256" key="1">
    <source>
        <dbReference type="ARBA" id="ARBA00000085"/>
    </source>
</evidence>
<dbReference type="SMART" id="SM00028">
    <property type="entry name" value="TPR"/>
    <property type="match status" value="3"/>
</dbReference>
<evidence type="ECO:0000256" key="6">
    <source>
        <dbReference type="ARBA" id="ARBA00022485"/>
    </source>
</evidence>
<evidence type="ECO:0000256" key="9">
    <source>
        <dbReference type="ARBA" id="ARBA00022679"/>
    </source>
</evidence>
<dbReference type="RefSeq" id="WP_265726631.1">
    <property type="nucleotide sequence ID" value="NZ_JAOSLC020000002.1"/>
</dbReference>
<dbReference type="Pfam" id="PF02518">
    <property type="entry name" value="HATPase_c"/>
    <property type="match status" value="1"/>
</dbReference>
<dbReference type="InterPro" id="IPR003594">
    <property type="entry name" value="HATPase_dom"/>
</dbReference>
<dbReference type="PROSITE" id="PS50005">
    <property type="entry name" value="TPR"/>
    <property type="match status" value="1"/>
</dbReference>
<keyword evidence="16" id="KW-0411">Iron-sulfur</keyword>